<accession>A0ABW0FTP6</accession>
<dbReference type="Pfam" id="PF17936">
    <property type="entry name" value="Big_6"/>
    <property type="match status" value="1"/>
</dbReference>
<dbReference type="NCBIfam" id="NF033510">
    <property type="entry name" value="Ca_tandemer"/>
    <property type="match status" value="2"/>
</dbReference>
<dbReference type="Gene3D" id="2.60.40.10">
    <property type="entry name" value="Immunoglobulins"/>
    <property type="match status" value="2"/>
</dbReference>
<protein>
    <submittedName>
        <fullName evidence="2">Ig-like domain-containing protein</fullName>
    </submittedName>
</protein>
<dbReference type="RefSeq" id="WP_376866972.1">
    <property type="nucleotide sequence ID" value="NZ_JBHSLF010000027.1"/>
</dbReference>
<dbReference type="InterPro" id="IPR013783">
    <property type="entry name" value="Ig-like_fold"/>
</dbReference>
<feature type="domain" description="Bacterial Ig" evidence="1">
    <location>
        <begin position="111"/>
        <end position="182"/>
    </location>
</feature>
<gene>
    <name evidence="2" type="ORF">ACFPIE_14340</name>
</gene>
<evidence type="ECO:0000313" key="2">
    <source>
        <dbReference type="EMBL" id="MFC5345100.1"/>
    </source>
</evidence>
<dbReference type="NCBIfam" id="NF012196">
    <property type="entry name" value="Ig_like_ice"/>
    <property type="match status" value="1"/>
</dbReference>
<reference evidence="3" key="1">
    <citation type="journal article" date="2019" name="Int. J. Syst. Evol. Microbiol.">
        <title>The Global Catalogue of Microorganisms (GCM) 10K type strain sequencing project: providing services to taxonomists for standard genome sequencing and annotation.</title>
        <authorList>
            <consortium name="The Broad Institute Genomics Platform"/>
            <consortium name="The Broad Institute Genome Sequencing Center for Infectious Disease"/>
            <person name="Wu L."/>
            <person name="Ma J."/>
        </authorList>
    </citation>
    <scope>NUCLEOTIDE SEQUENCE [LARGE SCALE GENOMIC DNA]</scope>
    <source>
        <strain evidence="3">JCM 12125</strain>
    </source>
</reference>
<name>A0ABW0FTP6_9CAUL</name>
<dbReference type="Proteomes" id="UP001596152">
    <property type="component" value="Unassembled WGS sequence"/>
</dbReference>
<organism evidence="2 3">
    <name type="scientific">Brevundimonas staleyi</name>
    <dbReference type="NCBI Taxonomy" id="74326"/>
    <lineage>
        <taxon>Bacteria</taxon>
        <taxon>Pseudomonadati</taxon>
        <taxon>Pseudomonadota</taxon>
        <taxon>Alphaproteobacteria</taxon>
        <taxon>Caulobacterales</taxon>
        <taxon>Caulobacteraceae</taxon>
        <taxon>Brevundimonas</taxon>
    </lineage>
</organism>
<evidence type="ECO:0000259" key="1">
    <source>
        <dbReference type="Pfam" id="PF17936"/>
    </source>
</evidence>
<dbReference type="InterPro" id="IPR041498">
    <property type="entry name" value="Big_6"/>
</dbReference>
<dbReference type="InterPro" id="IPR049826">
    <property type="entry name" value="Ig-like_ice"/>
</dbReference>
<keyword evidence="3" id="KW-1185">Reference proteome</keyword>
<comment type="caution">
    <text evidence="2">The sequence shown here is derived from an EMBL/GenBank/DDBJ whole genome shotgun (WGS) entry which is preliminary data.</text>
</comment>
<feature type="non-terminal residue" evidence="2">
    <location>
        <position position="182"/>
    </location>
</feature>
<sequence length="182" mass="17311">PIDGDITLSLNIDAVTSDNIINIAEAGSASVTVTGSALGDFTAGETVTVTLSNGVSRSATLSATGTWSVSFAGSDLAASTSITATSTATDAAGNSVTLSDVQTYTVDLTPPSAPLIIAANGAVVSGSGEIGSSISLLGAGGTVLATTVVGGDGRWSIAASAVASGLNGFSGTVQAADPAGNT</sequence>
<feature type="non-terminal residue" evidence="2">
    <location>
        <position position="1"/>
    </location>
</feature>
<dbReference type="EMBL" id="JBHSLF010000027">
    <property type="protein sequence ID" value="MFC5345100.1"/>
    <property type="molecule type" value="Genomic_DNA"/>
</dbReference>
<evidence type="ECO:0000313" key="3">
    <source>
        <dbReference type="Proteomes" id="UP001596152"/>
    </source>
</evidence>
<proteinExistence type="predicted"/>